<gene>
    <name evidence="5" type="ORF">ABID37_003056</name>
</gene>
<evidence type="ECO:0000313" key="6">
    <source>
        <dbReference type="Proteomes" id="UP001549076"/>
    </source>
</evidence>
<organism evidence="5 6">
    <name type="scientific">Aquamicrobium terrae</name>
    <dbReference type="NCBI Taxonomy" id="1324945"/>
    <lineage>
        <taxon>Bacteria</taxon>
        <taxon>Pseudomonadati</taxon>
        <taxon>Pseudomonadota</taxon>
        <taxon>Alphaproteobacteria</taxon>
        <taxon>Hyphomicrobiales</taxon>
        <taxon>Phyllobacteriaceae</taxon>
        <taxon>Aquamicrobium</taxon>
    </lineage>
</organism>
<dbReference type="GO" id="GO:0003677">
    <property type="term" value="F:DNA binding"/>
    <property type="evidence" value="ECO:0007669"/>
    <property type="project" value="UniProtKB-KW"/>
</dbReference>
<accession>A0ABV2N4C1</accession>
<dbReference type="SMART" id="SM00418">
    <property type="entry name" value="HTH_ARSR"/>
    <property type="match status" value="1"/>
</dbReference>
<evidence type="ECO:0000256" key="1">
    <source>
        <dbReference type="ARBA" id="ARBA00023015"/>
    </source>
</evidence>
<evidence type="ECO:0000256" key="2">
    <source>
        <dbReference type="ARBA" id="ARBA00023125"/>
    </source>
</evidence>
<evidence type="ECO:0000256" key="3">
    <source>
        <dbReference type="ARBA" id="ARBA00023163"/>
    </source>
</evidence>
<dbReference type="NCBIfam" id="NF033788">
    <property type="entry name" value="HTH_metalloreg"/>
    <property type="match status" value="1"/>
</dbReference>
<keyword evidence="1" id="KW-0805">Transcription regulation</keyword>
<sequence>MELDLHPSAGRSASSRHRNPYFGAAPADASTNWAREVSEILKAAAHEGRFLILTILTHGEKSVSELVKAVELPQSVVSWHLARLRLGNLVKTRKDGRVVYYSLAGAEIPALVKIFSAFASDGMKQDGLPAA</sequence>
<protein>
    <submittedName>
        <fullName evidence="5">DNA-binding transcriptional ArsR family regulator</fullName>
    </submittedName>
</protein>
<name>A0ABV2N4C1_9HYPH</name>
<dbReference type="PANTHER" id="PTHR33154">
    <property type="entry name" value="TRANSCRIPTIONAL REGULATOR, ARSR FAMILY"/>
    <property type="match status" value="1"/>
</dbReference>
<dbReference type="InterPro" id="IPR001845">
    <property type="entry name" value="HTH_ArsR_DNA-bd_dom"/>
</dbReference>
<feature type="domain" description="HTH arsR-type" evidence="4">
    <location>
        <begin position="29"/>
        <end position="123"/>
    </location>
</feature>
<dbReference type="InterPro" id="IPR051081">
    <property type="entry name" value="HTH_MetalResp_TranReg"/>
</dbReference>
<keyword evidence="6" id="KW-1185">Reference proteome</keyword>
<dbReference type="RefSeq" id="WP_354196198.1">
    <property type="nucleotide sequence ID" value="NZ_JBEPML010000010.1"/>
</dbReference>
<dbReference type="InterPro" id="IPR011991">
    <property type="entry name" value="ArsR-like_HTH"/>
</dbReference>
<dbReference type="PRINTS" id="PR00778">
    <property type="entry name" value="HTHARSR"/>
</dbReference>
<dbReference type="PANTHER" id="PTHR33154:SF28">
    <property type="entry name" value="HTH-TYPE TRANSCRIPTIONAL REGULATOR YGAV-RELATED"/>
    <property type="match status" value="1"/>
</dbReference>
<dbReference type="CDD" id="cd00090">
    <property type="entry name" value="HTH_ARSR"/>
    <property type="match status" value="1"/>
</dbReference>
<dbReference type="PROSITE" id="PS50987">
    <property type="entry name" value="HTH_ARSR_2"/>
    <property type="match status" value="1"/>
</dbReference>
<dbReference type="EMBL" id="JBEPML010000010">
    <property type="protein sequence ID" value="MET3792833.1"/>
    <property type="molecule type" value="Genomic_DNA"/>
</dbReference>
<dbReference type="Gene3D" id="1.10.10.10">
    <property type="entry name" value="Winged helix-like DNA-binding domain superfamily/Winged helix DNA-binding domain"/>
    <property type="match status" value="1"/>
</dbReference>
<dbReference type="Pfam" id="PF01022">
    <property type="entry name" value="HTH_5"/>
    <property type="match status" value="1"/>
</dbReference>
<dbReference type="InterPro" id="IPR036388">
    <property type="entry name" value="WH-like_DNA-bd_sf"/>
</dbReference>
<dbReference type="SUPFAM" id="SSF46785">
    <property type="entry name" value="Winged helix' DNA-binding domain"/>
    <property type="match status" value="1"/>
</dbReference>
<keyword evidence="3" id="KW-0804">Transcription</keyword>
<evidence type="ECO:0000313" key="5">
    <source>
        <dbReference type="EMBL" id="MET3792833.1"/>
    </source>
</evidence>
<keyword evidence="2 5" id="KW-0238">DNA-binding</keyword>
<evidence type="ECO:0000259" key="4">
    <source>
        <dbReference type="PROSITE" id="PS50987"/>
    </source>
</evidence>
<dbReference type="InterPro" id="IPR036390">
    <property type="entry name" value="WH_DNA-bd_sf"/>
</dbReference>
<reference evidence="5 6" key="1">
    <citation type="submission" date="2024-06" db="EMBL/GenBank/DDBJ databases">
        <title>Genomic Encyclopedia of Type Strains, Phase IV (KMG-IV): sequencing the most valuable type-strain genomes for metagenomic binning, comparative biology and taxonomic classification.</title>
        <authorList>
            <person name="Goeker M."/>
        </authorList>
    </citation>
    <scope>NUCLEOTIDE SEQUENCE [LARGE SCALE GENOMIC DNA]</scope>
    <source>
        <strain evidence="5 6">DSM 27865</strain>
    </source>
</reference>
<dbReference type="Proteomes" id="UP001549076">
    <property type="component" value="Unassembled WGS sequence"/>
</dbReference>
<comment type="caution">
    <text evidence="5">The sequence shown here is derived from an EMBL/GenBank/DDBJ whole genome shotgun (WGS) entry which is preliminary data.</text>
</comment>
<proteinExistence type="predicted"/>